<proteinExistence type="predicted"/>
<evidence type="ECO:0000313" key="3">
    <source>
        <dbReference type="Proteomes" id="UP000321424"/>
    </source>
</evidence>
<dbReference type="CDD" id="cd04301">
    <property type="entry name" value="NAT_SF"/>
    <property type="match status" value="1"/>
</dbReference>
<evidence type="ECO:0000313" key="2">
    <source>
        <dbReference type="EMBL" id="GEM39280.1"/>
    </source>
</evidence>
<protein>
    <submittedName>
        <fullName evidence="2">GNAT family acetyltransferase</fullName>
    </submittedName>
</protein>
<dbReference type="GO" id="GO:0016747">
    <property type="term" value="F:acyltransferase activity, transferring groups other than amino-acyl groups"/>
    <property type="evidence" value="ECO:0007669"/>
    <property type="project" value="InterPro"/>
</dbReference>
<name>A0A511MF39_9NOCA</name>
<evidence type="ECO:0000259" key="1">
    <source>
        <dbReference type="PROSITE" id="PS51186"/>
    </source>
</evidence>
<dbReference type="SUPFAM" id="SSF55729">
    <property type="entry name" value="Acyl-CoA N-acyltransferases (Nat)"/>
    <property type="match status" value="1"/>
</dbReference>
<dbReference type="Proteomes" id="UP000321424">
    <property type="component" value="Unassembled WGS sequence"/>
</dbReference>
<keyword evidence="2" id="KW-0808">Transferase</keyword>
<dbReference type="Pfam" id="PF00583">
    <property type="entry name" value="Acetyltransf_1"/>
    <property type="match status" value="1"/>
</dbReference>
<dbReference type="EMBL" id="BJXA01000023">
    <property type="protein sequence ID" value="GEM39280.1"/>
    <property type="molecule type" value="Genomic_DNA"/>
</dbReference>
<dbReference type="RefSeq" id="WP_147132739.1">
    <property type="nucleotide sequence ID" value="NZ_BJXA01000023.1"/>
</dbReference>
<reference evidence="2 3" key="1">
    <citation type="submission" date="2019-07" db="EMBL/GenBank/DDBJ databases">
        <title>Whole genome shotgun sequence of Nocardia ninae NBRC 108245.</title>
        <authorList>
            <person name="Hosoyama A."/>
            <person name="Uohara A."/>
            <person name="Ohji S."/>
            <person name="Ichikawa N."/>
        </authorList>
    </citation>
    <scope>NUCLEOTIDE SEQUENCE [LARGE SCALE GENOMIC DNA]</scope>
    <source>
        <strain evidence="2 3">NBRC 108245</strain>
    </source>
</reference>
<dbReference type="Gene3D" id="3.40.630.30">
    <property type="match status" value="1"/>
</dbReference>
<dbReference type="AlphaFoldDB" id="A0A511MF39"/>
<gene>
    <name evidence="2" type="ORF">NN4_37990</name>
</gene>
<accession>A0A511MF39</accession>
<dbReference type="OrthoDB" id="2350893at2"/>
<feature type="domain" description="N-acetyltransferase" evidence="1">
    <location>
        <begin position="137"/>
        <end position="285"/>
    </location>
</feature>
<organism evidence="2 3">
    <name type="scientific">Nocardia ninae NBRC 108245</name>
    <dbReference type="NCBI Taxonomy" id="1210091"/>
    <lineage>
        <taxon>Bacteria</taxon>
        <taxon>Bacillati</taxon>
        <taxon>Actinomycetota</taxon>
        <taxon>Actinomycetes</taxon>
        <taxon>Mycobacteriales</taxon>
        <taxon>Nocardiaceae</taxon>
        <taxon>Nocardia</taxon>
    </lineage>
</organism>
<dbReference type="InterPro" id="IPR000182">
    <property type="entry name" value="GNAT_dom"/>
</dbReference>
<dbReference type="InterPro" id="IPR016181">
    <property type="entry name" value="Acyl_CoA_acyltransferase"/>
</dbReference>
<keyword evidence="3" id="KW-1185">Reference proteome</keyword>
<sequence>MSTELSLFAGTDLAARVERADRSLMAEGARAAARRNPQQNVLLLPIGSGLAVWAGAASPLDKVVGVGMGDDFDDSTLDAVEQAYAERDAPVQFEVSTLADPSVVERLTRRGYLLTGFENVLGLRLEPDRQSNPADGVEVSAVGTEDFETWLDVMIDGFATPDTQGVASNEDFPREILDDAMRDMSAADGFTGSLARIDGVPVGGASLRLAEGVAQLCGAATLPAFRRRGVQATLLSTRLATAAAAGCDLAVVSTLPGSKSQQNVQRIGFQLLYARAILVRPAPSA</sequence>
<comment type="caution">
    <text evidence="2">The sequence shown here is derived from an EMBL/GenBank/DDBJ whole genome shotgun (WGS) entry which is preliminary data.</text>
</comment>
<dbReference type="PROSITE" id="PS51186">
    <property type="entry name" value="GNAT"/>
    <property type="match status" value="1"/>
</dbReference>